<evidence type="ECO:0000256" key="6">
    <source>
        <dbReference type="ARBA" id="ARBA00011071"/>
    </source>
</evidence>
<dbReference type="UniPathway" id="UPA00196"/>
<evidence type="ECO:0000256" key="1">
    <source>
        <dbReference type="ARBA" id="ARBA00004006"/>
    </source>
</evidence>
<dbReference type="AlphaFoldDB" id="A0A0N4TLX1"/>
<dbReference type="UniPathway" id="UPA00559"/>
<organism evidence="23">
    <name type="scientific">Brugia pahangi</name>
    <name type="common">Filarial nematode worm</name>
    <dbReference type="NCBI Taxonomy" id="6280"/>
    <lineage>
        <taxon>Eukaryota</taxon>
        <taxon>Metazoa</taxon>
        <taxon>Ecdysozoa</taxon>
        <taxon>Nematoda</taxon>
        <taxon>Chromadorea</taxon>
        <taxon>Rhabditida</taxon>
        <taxon>Spirurina</taxon>
        <taxon>Spiruromorpha</taxon>
        <taxon>Filarioidea</taxon>
        <taxon>Onchocercidae</taxon>
        <taxon>Brugia</taxon>
    </lineage>
</organism>
<reference evidence="23" key="1">
    <citation type="submission" date="2017-02" db="UniProtKB">
        <authorList>
            <consortium name="WormBaseParasite"/>
        </authorList>
    </citation>
    <scope>IDENTIFICATION</scope>
</reference>
<dbReference type="InterPro" id="IPR000878">
    <property type="entry name" value="4pyrrol_Mease"/>
</dbReference>
<evidence type="ECO:0000256" key="16">
    <source>
        <dbReference type="ARBA" id="ARBA00048752"/>
    </source>
</evidence>
<evidence type="ECO:0000256" key="15">
    <source>
        <dbReference type="ARBA" id="ARBA00023136"/>
    </source>
</evidence>
<evidence type="ECO:0000256" key="14">
    <source>
        <dbReference type="ARBA" id="ARBA00022989"/>
    </source>
</evidence>
<evidence type="ECO:0000256" key="7">
    <source>
        <dbReference type="ARBA" id="ARBA00022502"/>
    </source>
</evidence>
<dbReference type="GO" id="GO:0004376">
    <property type="term" value="F:GPI mannosyltransferase activity"/>
    <property type="evidence" value="ECO:0007669"/>
    <property type="project" value="InterPro"/>
</dbReference>
<evidence type="ECO:0000256" key="12">
    <source>
        <dbReference type="ARBA" id="ARBA00022692"/>
    </source>
</evidence>
<accession>A0A0N4TLX1</accession>
<dbReference type="InterPro" id="IPR014776">
    <property type="entry name" value="4pyrrole_Mease_sub2"/>
</dbReference>
<dbReference type="Pfam" id="PF05007">
    <property type="entry name" value="Mannosyl_trans"/>
    <property type="match status" value="1"/>
</dbReference>
<feature type="transmembrane region" description="Helical" evidence="19">
    <location>
        <begin position="361"/>
        <end position="380"/>
    </location>
</feature>
<keyword evidence="9 19" id="KW-0328">Glycosyltransferase</keyword>
<comment type="pathway">
    <text evidence="3 19">Glycolipid biosynthesis; glycosylphosphatidylinositol-anchor biosynthesis.</text>
</comment>
<dbReference type="InterPro" id="IPR007704">
    <property type="entry name" value="PIG-M"/>
</dbReference>
<keyword evidence="11" id="KW-0949">S-adenosyl-L-methionine</keyword>
<keyword evidence="13 19" id="KW-0256">Endoplasmic reticulum</keyword>
<evidence type="ECO:0000256" key="3">
    <source>
        <dbReference type="ARBA" id="ARBA00004687"/>
    </source>
</evidence>
<evidence type="ECO:0000256" key="11">
    <source>
        <dbReference type="ARBA" id="ARBA00022691"/>
    </source>
</evidence>
<dbReference type="GO" id="GO:0005789">
    <property type="term" value="C:endoplasmic reticulum membrane"/>
    <property type="evidence" value="ECO:0007669"/>
    <property type="project" value="UniProtKB-SubCell"/>
</dbReference>
<dbReference type="CDD" id="cd11647">
    <property type="entry name" value="DHP5_DphB"/>
    <property type="match status" value="1"/>
</dbReference>
<evidence type="ECO:0000256" key="9">
    <source>
        <dbReference type="ARBA" id="ARBA00022676"/>
    </source>
</evidence>
<keyword evidence="22" id="KW-1185">Reference proteome</keyword>
<evidence type="ECO:0000256" key="8">
    <source>
        <dbReference type="ARBA" id="ARBA00022603"/>
    </source>
</evidence>
<evidence type="ECO:0000256" key="17">
    <source>
        <dbReference type="ARBA" id="ARBA00093408"/>
    </source>
</evidence>
<feature type="transmembrane region" description="Helical" evidence="19">
    <location>
        <begin position="293"/>
        <end position="311"/>
    </location>
</feature>
<dbReference type="GO" id="GO:0017183">
    <property type="term" value="P:protein histidyl modification to diphthamide"/>
    <property type="evidence" value="ECO:0007669"/>
    <property type="project" value="UniProtKB-UniPathway"/>
</dbReference>
<keyword evidence="8" id="KW-0489">Methyltransferase</keyword>
<comment type="pathway">
    <text evidence="4">Protein modification; peptidyl-diphthamide biosynthesis.</text>
</comment>
<evidence type="ECO:0000259" key="20">
    <source>
        <dbReference type="Pfam" id="PF00590"/>
    </source>
</evidence>
<evidence type="ECO:0000256" key="4">
    <source>
        <dbReference type="ARBA" id="ARBA00005156"/>
    </source>
</evidence>
<comment type="catalytic activity">
    <reaction evidence="16">
        <text>2-[(3S)-amino-3-carboxypropyl]-L-histidyl-[translation elongation factor 2] + 4 S-adenosyl-L-methionine = diphthine methyl ester-[translation elongation factor 2] + 4 S-adenosyl-L-homocysteine + 3 H(+)</text>
        <dbReference type="Rhea" id="RHEA:42652"/>
        <dbReference type="Rhea" id="RHEA-COMP:9749"/>
        <dbReference type="Rhea" id="RHEA-COMP:10173"/>
        <dbReference type="ChEBI" id="CHEBI:15378"/>
        <dbReference type="ChEBI" id="CHEBI:57856"/>
        <dbReference type="ChEBI" id="CHEBI:59789"/>
        <dbReference type="ChEBI" id="CHEBI:73995"/>
        <dbReference type="ChEBI" id="CHEBI:79005"/>
        <dbReference type="EC" id="2.1.1.314"/>
    </reaction>
</comment>
<feature type="transmembrane region" description="Helical" evidence="19">
    <location>
        <begin position="29"/>
        <end position="51"/>
    </location>
</feature>
<protein>
    <recommendedName>
        <fullName evidence="18 19">GPI alpha-1,4-mannosyltransferase I, catalytic subunit</fullName>
        <ecNumber evidence="19">2.4.1.-</ecNumber>
    </recommendedName>
    <alternativeName>
        <fullName evidence="19">GPI mannosyltransferase I</fullName>
    </alternativeName>
</protein>
<feature type="transmembrane region" description="Helical" evidence="19">
    <location>
        <begin position="392"/>
        <end position="412"/>
    </location>
</feature>
<dbReference type="STRING" id="6280.A0A0N4TLX1"/>
<dbReference type="InterPro" id="IPR035996">
    <property type="entry name" value="4pyrrol_Methylase_sf"/>
</dbReference>
<dbReference type="HAMAP" id="MF_01084">
    <property type="entry name" value="Diphthine_synth"/>
    <property type="match status" value="1"/>
</dbReference>
<evidence type="ECO:0000256" key="19">
    <source>
        <dbReference type="RuleBase" id="RU365064"/>
    </source>
</evidence>
<comment type="similarity">
    <text evidence="5">Belongs to the diphthine synthase family.</text>
</comment>
<comment type="function">
    <text evidence="17 19">Catalytic subunit of the glycosylphosphatidylinositol-mannosyltransferase I complex which catalyzes the transfer of the first mannose, via an alpha-1,4 bond from a dolichol-phosphate-mannose (Dol-P-Man) to the glucosaminyl acyl phosphatidylinositol (GlcN-(acyl)PI) intermediate to generate alpha-D-Man-(1-&gt;4)-alpha-D-GlcN-(1-&gt;6)-(1-radyl,2-acyl-sn-glycero-3-phospho)-2-acyl-inositol and participates in the sixth step of the glycosylphosphatidylinositol-anchor biosynthesis.</text>
</comment>
<dbReference type="SUPFAM" id="SSF53790">
    <property type="entry name" value="Tetrapyrrole methylase"/>
    <property type="match status" value="1"/>
</dbReference>
<evidence type="ECO:0000256" key="10">
    <source>
        <dbReference type="ARBA" id="ARBA00022679"/>
    </source>
</evidence>
<evidence type="ECO:0000256" key="2">
    <source>
        <dbReference type="ARBA" id="ARBA00004477"/>
    </source>
</evidence>
<dbReference type="GO" id="GO:0006506">
    <property type="term" value="P:GPI anchor biosynthetic process"/>
    <property type="evidence" value="ECO:0007669"/>
    <property type="project" value="UniProtKB-UniPathway"/>
</dbReference>
<dbReference type="Pfam" id="PF00590">
    <property type="entry name" value="TP_methylase"/>
    <property type="match status" value="1"/>
</dbReference>
<gene>
    <name evidence="21" type="ORF">BPAG_LOCUS9370</name>
</gene>
<feature type="transmembrane region" description="Helical" evidence="19">
    <location>
        <begin position="230"/>
        <end position="252"/>
    </location>
</feature>
<dbReference type="Gene3D" id="3.30.950.10">
    <property type="entry name" value="Methyltransferase, Cobalt-precorrin-4 Transmethylase, Domain 2"/>
    <property type="match status" value="1"/>
</dbReference>
<keyword evidence="10 19" id="KW-0808">Transferase</keyword>
<dbReference type="Proteomes" id="UP000278627">
    <property type="component" value="Unassembled WGS sequence"/>
</dbReference>
<keyword evidence="12 19" id="KW-0812">Transmembrane</keyword>
<reference evidence="21 22" key="2">
    <citation type="submission" date="2018-11" db="EMBL/GenBank/DDBJ databases">
        <authorList>
            <consortium name="Pathogen Informatics"/>
        </authorList>
    </citation>
    <scope>NUCLEOTIDE SEQUENCE [LARGE SCALE GENOMIC DNA]</scope>
</reference>
<evidence type="ECO:0000313" key="21">
    <source>
        <dbReference type="EMBL" id="VDN90556.1"/>
    </source>
</evidence>
<name>A0A0N4TLX1_BRUPA</name>
<keyword evidence="7 19" id="KW-0337">GPI-anchor biosynthesis</keyword>
<evidence type="ECO:0000313" key="23">
    <source>
        <dbReference type="WBParaSite" id="BPAG_0000940801-mRNA-1"/>
    </source>
</evidence>
<feature type="transmembrane region" description="Helical" evidence="19">
    <location>
        <begin position="169"/>
        <end position="191"/>
    </location>
</feature>
<comment type="similarity">
    <text evidence="6 19">Belongs to the PIGM family.</text>
</comment>
<feature type="domain" description="Tetrapyrrole methylase" evidence="20">
    <location>
        <begin position="420"/>
        <end position="657"/>
    </location>
</feature>
<evidence type="ECO:0000256" key="13">
    <source>
        <dbReference type="ARBA" id="ARBA00022824"/>
    </source>
</evidence>
<sequence>MKIKARKSSGKQTLESAERSENIWKQKQLLLLSFLCRIILVYYGCIHDYLFEVQFTDIDYKVYSDAAEYIYRGQSPYKRAAYRYTPLLAWLLTPVVKWPDFGKILFCAADVANGFLYFELAACSQTMRKDEDKSRMKKSVVIFWLANPLTAIISARGNADVLVCAVVLWTLYLLMRNQWWLAALVYGLLAVHLKLYPIIYLPSIYLSLSSVSLSSGWIDYGKRLISNMKGYIFVLIFCCSLLTLVIIFYMLYGMPYINEALLYHFYRTDTRHNFSPYFYLLYLTANNAQISRLISFCAFIPQVSLIIYLAFRFHDDLPFCWLITTAVFVSFNKVCTSQYFIWYICLLPIAQRSIEISTVEAIYLIILWFLGQASWLYPAYLFEFQGLNTFYLIWLSSLFFLTINTGIIVQLIRRHNCKRIGLGLGNVDDITVKGMVTVQKCSRVYLESYTSIMSFGLDKKKLEEFFNKEIEEADRMTIELDSDDIIDEAFDSDVCLLVVGDPLSATTHASLVFNARKAGVDVEIVHNASIISAVGCCGLQLYRFGEIVSIVFWEENWHPDSYYFKIAENKKRGLHTLCLLDIKTKEQSIKNMMKGRKEFLPPRYMTCSDAAKQLLEIVDQMNDENMEPVYTKSTEVVALARVGWDDQKIVFCSLEALCDLDMGPPLHSLIIPGELHPMELDFLRSFYHNVF</sequence>
<evidence type="ECO:0000313" key="22">
    <source>
        <dbReference type="Proteomes" id="UP000278627"/>
    </source>
</evidence>
<dbReference type="PANTHER" id="PTHR12886:SF0">
    <property type="entry name" value="GPI MANNOSYLTRANSFERASE 1"/>
    <property type="match status" value="1"/>
</dbReference>
<evidence type="ECO:0000256" key="18">
    <source>
        <dbReference type="ARBA" id="ARBA00093608"/>
    </source>
</evidence>
<dbReference type="Gene3D" id="3.40.1010.10">
    <property type="entry name" value="Cobalt-precorrin-4 Transmethylase, Domain 1"/>
    <property type="match status" value="1"/>
</dbReference>
<dbReference type="PANTHER" id="PTHR12886">
    <property type="entry name" value="PIG-M MANNOSYLTRANSFERASE"/>
    <property type="match status" value="1"/>
</dbReference>
<dbReference type="InterPro" id="IPR004551">
    <property type="entry name" value="Dphthn_synthase"/>
</dbReference>
<dbReference type="GO" id="GO:0051751">
    <property type="term" value="F:alpha-1,4-mannosyltransferase activity"/>
    <property type="evidence" value="ECO:0007669"/>
    <property type="project" value="InterPro"/>
</dbReference>
<dbReference type="EC" id="2.4.1.-" evidence="19"/>
<dbReference type="WBParaSite" id="BPAG_0000940801-mRNA-1">
    <property type="protein sequence ID" value="BPAG_0000940801-mRNA-1"/>
    <property type="gene ID" value="BPAG_0000940801"/>
</dbReference>
<dbReference type="FunFam" id="3.30.950.10:FF:000004">
    <property type="entry name" value="Diphthine synthase putative"/>
    <property type="match status" value="1"/>
</dbReference>
<dbReference type="GO" id="GO:0032259">
    <property type="term" value="P:methylation"/>
    <property type="evidence" value="ECO:0007669"/>
    <property type="project" value="UniProtKB-KW"/>
</dbReference>
<proteinExistence type="inferred from homology"/>
<comment type="subcellular location">
    <subcellularLocation>
        <location evidence="2 19">Endoplasmic reticulum membrane</location>
        <topology evidence="2 19">Multi-pass membrane protein</topology>
    </subcellularLocation>
</comment>
<keyword evidence="15 19" id="KW-0472">Membrane</keyword>
<feature type="transmembrane region" description="Helical" evidence="19">
    <location>
        <begin position="323"/>
        <end position="349"/>
    </location>
</feature>
<evidence type="ECO:0000256" key="5">
    <source>
        <dbReference type="ARBA" id="ARBA00006729"/>
    </source>
</evidence>
<comment type="function">
    <text evidence="1">S-adenosyl-L-methionine-dependent methyltransferase that catalyzes four methylations of the modified target histidine residue in translation elongation factor 2 (EF-2), to form an intermediate called diphthine methyl ester. The four successive methylation reactions represent the second step of diphthamide biosynthesis.</text>
</comment>
<dbReference type="EMBL" id="UZAD01013154">
    <property type="protein sequence ID" value="VDN90556.1"/>
    <property type="molecule type" value="Genomic_DNA"/>
</dbReference>
<dbReference type="InterPro" id="IPR014777">
    <property type="entry name" value="4pyrrole_Mease_sub1"/>
</dbReference>
<dbReference type="GO" id="GO:0141133">
    <property type="term" value="F:diphthine methyl ester synthase activity"/>
    <property type="evidence" value="ECO:0007669"/>
    <property type="project" value="UniProtKB-EC"/>
</dbReference>
<dbReference type="GO" id="GO:1990529">
    <property type="term" value="C:glycosylphosphatidylinositol-mannosyltransferase I complex"/>
    <property type="evidence" value="ECO:0007669"/>
    <property type="project" value="TreeGrafter"/>
</dbReference>
<dbReference type="NCBIfam" id="TIGR00522">
    <property type="entry name" value="dph5"/>
    <property type="match status" value="1"/>
</dbReference>
<keyword evidence="14 19" id="KW-1133">Transmembrane helix</keyword>